<keyword evidence="3" id="KW-0804">Transcription</keyword>
<dbReference type="Proteomes" id="UP000275069">
    <property type="component" value="Chromosome"/>
</dbReference>
<accession>A0A387BQ00</accession>
<dbReference type="Pfam" id="PF00440">
    <property type="entry name" value="TetR_N"/>
    <property type="match status" value="1"/>
</dbReference>
<evidence type="ECO:0000256" key="2">
    <source>
        <dbReference type="ARBA" id="ARBA00023125"/>
    </source>
</evidence>
<dbReference type="PANTHER" id="PTHR47506">
    <property type="entry name" value="TRANSCRIPTIONAL REGULATORY PROTEIN"/>
    <property type="match status" value="1"/>
</dbReference>
<name>A0A387BQ00_9MICO</name>
<gene>
    <name evidence="5" type="ORF">D7I44_05860</name>
</gene>
<dbReference type="SUPFAM" id="SSF48498">
    <property type="entry name" value="Tetracyclin repressor-like, C-terminal domain"/>
    <property type="match status" value="1"/>
</dbReference>
<dbReference type="AlphaFoldDB" id="A0A387BQ00"/>
<evidence type="ECO:0000313" key="5">
    <source>
        <dbReference type="EMBL" id="AYG03100.1"/>
    </source>
</evidence>
<dbReference type="PANTHER" id="PTHR47506:SF1">
    <property type="entry name" value="HTH-TYPE TRANSCRIPTIONAL REGULATOR YJDC"/>
    <property type="match status" value="1"/>
</dbReference>
<organism evidence="5 6">
    <name type="scientific">Gryllotalpicola protaetiae</name>
    <dbReference type="NCBI Taxonomy" id="2419771"/>
    <lineage>
        <taxon>Bacteria</taxon>
        <taxon>Bacillati</taxon>
        <taxon>Actinomycetota</taxon>
        <taxon>Actinomycetes</taxon>
        <taxon>Micrococcales</taxon>
        <taxon>Microbacteriaceae</taxon>
        <taxon>Gryllotalpicola</taxon>
    </lineage>
</organism>
<dbReference type="SUPFAM" id="SSF46689">
    <property type="entry name" value="Homeodomain-like"/>
    <property type="match status" value="1"/>
</dbReference>
<feature type="domain" description="HTH tetR-type" evidence="4">
    <location>
        <begin position="18"/>
        <end position="61"/>
    </location>
</feature>
<proteinExistence type="predicted"/>
<dbReference type="Gene3D" id="1.10.357.10">
    <property type="entry name" value="Tetracycline Repressor, domain 2"/>
    <property type="match status" value="1"/>
</dbReference>
<sequence>MPLTPKGRGTRQRIIEGAAAHLRGEAGLEVTLDEVRASTRTSKSQIFHYFPGGKDELFLEVARFEAGRILREQQPHLDELDSWESWNAWRDAVIARYREQGPRCAMTSLSRQTNITPGAAEVSRLLLASWQERLRTGIEKMQASGFIGPQLDAQRASSAMLAALQGGIVILQATGLTDHLEAAVDASLDQLRAAAAAPIAEEPHSGVSN</sequence>
<dbReference type="EMBL" id="CP032624">
    <property type="protein sequence ID" value="AYG03100.1"/>
    <property type="molecule type" value="Genomic_DNA"/>
</dbReference>
<evidence type="ECO:0000256" key="3">
    <source>
        <dbReference type="ARBA" id="ARBA00023163"/>
    </source>
</evidence>
<dbReference type="InterPro" id="IPR009057">
    <property type="entry name" value="Homeodomain-like_sf"/>
</dbReference>
<dbReference type="KEGG" id="gry:D7I44_05860"/>
<evidence type="ECO:0000259" key="4">
    <source>
        <dbReference type="Pfam" id="PF00440"/>
    </source>
</evidence>
<dbReference type="InterPro" id="IPR036271">
    <property type="entry name" value="Tet_transcr_reg_TetR-rel_C_sf"/>
</dbReference>
<dbReference type="OrthoDB" id="4567939at2"/>
<keyword evidence="2" id="KW-0238">DNA-binding</keyword>
<evidence type="ECO:0000256" key="1">
    <source>
        <dbReference type="ARBA" id="ARBA00023015"/>
    </source>
</evidence>
<dbReference type="InterPro" id="IPR001647">
    <property type="entry name" value="HTH_TetR"/>
</dbReference>
<keyword evidence="6" id="KW-1185">Reference proteome</keyword>
<protein>
    <submittedName>
        <fullName evidence="5">TetR/AcrR family transcriptional regulator</fullName>
    </submittedName>
</protein>
<dbReference type="GO" id="GO:0003677">
    <property type="term" value="F:DNA binding"/>
    <property type="evidence" value="ECO:0007669"/>
    <property type="project" value="UniProtKB-KW"/>
</dbReference>
<keyword evidence="1" id="KW-0805">Transcription regulation</keyword>
<evidence type="ECO:0000313" key="6">
    <source>
        <dbReference type="Proteomes" id="UP000275069"/>
    </source>
</evidence>
<reference evidence="5 6" key="1">
    <citation type="submission" date="2018-09" db="EMBL/GenBank/DDBJ databases">
        <title>Genome sequencing of strain 2DFW10M-5.</title>
        <authorList>
            <person name="Heo J."/>
            <person name="Kim S.-J."/>
            <person name="Kwon S.-W."/>
        </authorList>
    </citation>
    <scope>NUCLEOTIDE SEQUENCE [LARGE SCALE GENOMIC DNA]</scope>
    <source>
        <strain evidence="5 6">2DFW10M-5</strain>
    </source>
</reference>
<dbReference type="RefSeq" id="WP_120788632.1">
    <property type="nucleotide sequence ID" value="NZ_CP032624.1"/>
</dbReference>